<protein>
    <submittedName>
        <fullName evidence="3">Type II toxin-antitoxin system PemK/MazF family toxin</fullName>
    </submittedName>
</protein>
<comment type="similarity">
    <text evidence="1">Belongs to the PemK/MazF family.</text>
</comment>
<accession>A0ABW1RGY7</accession>
<evidence type="ECO:0000313" key="4">
    <source>
        <dbReference type="Proteomes" id="UP001596289"/>
    </source>
</evidence>
<keyword evidence="4" id="KW-1185">Reference proteome</keyword>
<dbReference type="Gene3D" id="2.30.30.110">
    <property type="match status" value="1"/>
</dbReference>
<evidence type="ECO:0000256" key="2">
    <source>
        <dbReference type="ARBA" id="ARBA00022649"/>
    </source>
</evidence>
<reference evidence="4" key="1">
    <citation type="journal article" date="2019" name="Int. J. Syst. Evol. Microbiol.">
        <title>The Global Catalogue of Microorganisms (GCM) 10K type strain sequencing project: providing services to taxonomists for standard genome sequencing and annotation.</title>
        <authorList>
            <consortium name="The Broad Institute Genomics Platform"/>
            <consortium name="The Broad Institute Genome Sequencing Center for Infectious Disease"/>
            <person name="Wu L."/>
            <person name="Ma J."/>
        </authorList>
    </citation>
    <scope>NUCLEOTIDE SEQUENCE [LARGE SCALE GENOMIC DNA]</scope>
    <source>
        <strain evidence="4">CCM 8904</strain>
    </source>
</reference>
<dbReference type="SUPFAM" id="SSF50118">
    <property type="entry name" value="Cell growth inhibitor/plasmid maintenance toxic component"/>
    <property type="match status" value="1"/>
</dbReference>
<sequence>MDFEPTRSYKIKKCRPMLMMRQDSYNRAPQLVIGCPINSTMK</sequence>
<gene>
    <name evidence="3" type="ORF">ACFQGP_10030</name>
</gene>
<name>A0ABW1RGY7_9LACO</name>
<organism evidence="3 4">
    <name type="scientific">Loigolactobacillus jiayinensis</name>
    <dbReference type="NCBI Taxonomy" id="2486016"/>
    <lineage>
        <taxon>Bacteria</taxon>
        <taxon>Bacillati</taxon>
        <taxon>Bacillota</taxon>
        <taxon>Bacilli</taxon>
        <taxon>Lactobacillales</taxon>
        <taxon>Lactobacillaceae</taxon>
        <taxon>Loigolactobacillus</taxon>
    </lineage>
</organism>
<evidence type="ECO:0000256" key="1">
    <source>
        <dbReference type="ARBA" id="ARBA00007521"/>
    </source>
</evidence>
<comment type="caution">
    <text evidence="3">The sequence shown here is derived from an EMBL/GenBank/DDBJ whole genome shotgun (WGS) entry which is preliminary data.</text>
</comment>
<dbReference type="InterPro" id="IPR011067">
    <property type="entry name" value="Plasmid_toxin/cell-grow_inhib"/>
</dbReference>
<dbReference type="EMBL" id="JBHSSL010000056">
    <property type="protein sequence ID" value="MFC6170914.1"/>
    <property type="molecule type" value="Genomic_DNA"/>
</dbReference>
<dbReference type="InterPro" id="IPR003477">
    <property type="entry name" value="PemK-like"/>
</dbReference>
<dbReference type="RefSeq" id="WP_125552440.1">
    <property type="nucleotide sequence ID" value="NZ_JBHSSL010000056.1"/>
</dbReference>
<dbReference type="Pfam" id="PF02452">
    <property type="entry name" value="PemK_toxin"/>
    <property type="match status" value="1"/>
</dbReference>
<keyword evidence="2" id="KW-1277">Toxin-antitoxin system</keyword>
<dbReference type="Proteomes" id="UP001596289">
    <property type="component" value="Unassembled WGS sequence"/>
</dbReference>
<evidence type="ECO:0000313" key="3">
    <source>
        <dbReference type="EMBL" id="MFC6170914.1"/>
    </source>
</evidence>
<proteinExistence type="inferred from homology"/>